<feature type="transmembrane region" description="Helical" evidence="2">
    <location>
        <begin position="45"/>
        <end position="65"/>
    </location>
</feature>
<reference evidence="3 4" key="1">
    <citation type="submission" date="2017-11" db="EMBL/GenBank/DDBJ databases">
        <title>Revising the taxonomy of the Acinetobacter lwoffii group: the description of Acinetobacter pseudolwoffii sp. nov. and emended description of Acinetobacter lwoffii.</title>
        <authorList>
            <person name="Nemec A."/>
            <person name="Radolfova-Krizova L."/>
        </authorList>
    </citation>
    <scope>NUCLEOTIDE SEQUENCE [LARGE SCALE GENOMIC DNA]</scope>
    <source>
        <strain evidence="3 4">ANC 5044</strain>
    </source>
</reference>
<protein>
    <submittedName>
        <fullName evidence="3">Uncharacterized protein</fullName>
    </submittedName>
</protein>
<accession>A0A2H9YSS0</accession>
<keyword evidence="2" id="KW-1133">Transmembrane helix</keyword>
<evidence type="ECO:0000313" key="3">
    <source>
        <dbReference type="EMBL" id="PJO75702.1"/>
    </source>
</evidence>
<proteinExistence type="predicted"/>
<dbReference type="GeneID" id="97175638"/>
<gene>
    <name evidence="3" type="ORF">CWI32_04795</name>
</gene>
<keyword evidence="2" id="KW-0472">Membrane</keyword>
<dbReference type="RefSeq" id="WP_100534783.1">
    <property type="nucleotide sequence ID" value="NZ_CBDBYO010000014.1"/>
</dbReference>
<name>A0A2H9YSS0_9GAMM</name>
<feature type="region of interest" description="Disordered" evidence="1">
    <location>
        <begin position="79"/>
        <end position="116"/>
    </location>
</feature>
<organism evidence="3 4">
    <name type="scientific">Acinetobacter pseudolwoffii</name>
    <dbReference type="NCBI Taxonomy" id="2053287"/>
    <lineage>
        <taxon>Bacteria</taxon>
        <taxon>Pseudomonadati</taxon>
        <taxon>Pseudomonadota</taxon>
        <taxon>Gammaproteobacteria</taxon>
        <taxon>Moraxellales</taxon>
        <taxon>Moraxellaceae</taxon>
        <taxon>Acinetobacter</taxon>
    </lineage>
</organism>
<evidence type="ECO:0000256" key="2">
    <source>
        <dbReference type="SAM" id="Phobius"/>
    </source>
</evidence>
<dbReference type="EMBL" id="PHRG01000002">
    <property type="protein sequence ID" value="PJO75702.1"/>
    <property type="molecule type" value="Genomic_DNA"/>
</dbReference>
<dbReference type="Proteomes" id="UP000243446">
    <property type="component" value="Unassembled WGS sequence"/>
</dbReference>
<sequence>MSDSIEITPNQIQHPKRKVSFLLGLGIFIFPLFCSWITLKAGYSTLARCMSFGWLAFIFILPFTIPATENQNSLPTVTNEVSTISDNGNEDISKNAPVTTETEKQEASDENMSVNQNQSNEAMEAELRFSREFIYGTANIDMTNLAYEHCMYATKLTEQACLQDVIYNKLPKHQSKRIAEEEAKIRAKYSSTY</sequence>
<evidence type="ECO:0000313" key="4">
    <source>
        <dbReference type="Proteomes" id="UP000243446"/>
    </source>
</evidence>
<comment type="caution">
    <text evidence="3">The sequence shown here is derived from an EMBL/GenBank/DDBJ whole genome shotgun (WGS) entry which is preliminary data.</text>
</comment>
<keyword evidence="2" id="KW-0812">Transmembrane</keyword>
<feature type="transmembrane region" description="Helical" evidence="2">
    <location>
        <begin position="21"/>
        <end position="39"/>
    </location>
</feature>
<dbReference type="AlphaFoldDB" id="A0A2H9YSS0"/>
<evidence type="ECO:0000256" key="1">
    <source>
        <dbReference type="SAM" id="MobiDB-lite"/>
    </source>
</evidence>